<feature type="signal peptide" evidence="2">
    <location>
        <begin position="1"/>
        <end position="20"/>
    </location>
</feature>
<dbReference type="KEGG" id="llu:AKJ09_10370"/>
<dbReference type="Pfam" id="PF02321">
    <property type="entry name" value="OEP"/>
    <property type="match status" value="2"/>
</dbReference>
<dbReference type="Proteomes" id="UP000064967">
    <property type="component" value="Chromosome"/>
</dbReference>
<keyword evidence="2" id="KW-0732">Signal</keyword>
<keyword evidence="2" id="KW-0564">Palmitate</keyword>
<dbReference type="Gene3D" id="2.20.200.10">
    <property type="entry name" value="Outer membrane efflux proteins (OEP)"/>
    <property type="match status" value="1"/>
</dbReference>
<evidence type="ECO:0000256" key="2">
    <source>
        <dbReference type="RuleBase" id="RU362097"/>
    </source>
</evidence>
<dbReference type="InterPro" id="IPR003423">
    <property type="entry name" value="OMP_efflux"/>
</dbReference>
<sequence length="486" mass="52048">MNLRHTGAGLSMLVALAALAPACNVGPDYKGPPKTAVIHRPTAQAVFVSANDPSLSTGAANEGPWWQLYQDPVLDELVMAAFAANTDLRVAQANLARSRAALMAVRAGQLPQVRIDSAVRYGHISGESVLQFEPVPAAWLYDAGIDVSYEIDLVGKLRRGVEAARAEDEAVQAAVDLTRITVAAETARAYSDVCAIGHEVGVARSSVELEEEVDDVTRRLVDAGRRSTLDLTRSQAELERLRSLIPPLEARRNISLFRLAVLTGKPPAEFPRTAMGCERPLRLTTPIPVGDGAALLRRRPDIRQAERSLAVATAKIGVATAELYPSVGLGLGVGGLGLLDHIGQASTIRVGVGPFISWNVPNVSLARAKIAGAEADANAALARFDAAVLNALLETESTLTTYARDLESHQSLERSRDKNGEAEQQSRVLYTGGREGYLDALDARRSLANAESTLARSETKLSTDQIQLFLALGGGWQTNEEEKEEK</sequence>
<dbReference type="OrthoDB" id="9783163at2"/>
<dbReference type="RefSeq" id="WP_146654430.1">
    <property type="nucleotide sequence ID" value="NZ_CP012333.1"/>
</dbReference>
<proteinExistence type="inferred from homology"/>
<keyword evidence="2" id="KW-0472">Membrane</keyword>
<keyword evidence="2" id="KW-0812">Transmembrane</keyword>
<evidence type="ECO:0000313" key="3">
    <source>
        <dbReference type="EMBL" id="AKV03707.1"/>
    </source>
</evidence>
<dbReference type="InterPro" id="IPR010131">
    <property type="entry name" value="MdtP/NodT-like"/>
</dbReference>
<organism evidence="3 4">
    <name type="scientific">Labilithrix luteola</name>
    <dbReference type="NCBI Taxonomy" id="1391654"/>
    <lineage>
        <taxon>Bacteria</taxon>
        <taxon>Pseudomonadati</taxon>
        <taxon>Myxococcota</taxon>
        <taxon>Polyangia</taxon>
        <taxon>Polyangiales</taxon>
        <taxon>Labilitrichaceae</taxon>
        <taxon>Labilithrix</taxon>
    </lineage>
</organism>
<dbReference type="NCBIfam" id="TIGR01845">
    <property type="entry name" value="outer_NodT"/>
    <property type="match status" value="1"/>
</dbReference>
<dbReference type="PANTHER" id="PTHR30203">
    <property type="entry name" value="OUTER MEMBRANE CATION EFFLUX PROTEIN"/>
    <property type="match status" value="1"/>
</dbReference>
<keyword evidence="2" id="KW-1134">Transmembrane beta strand</keyword>
<protein>
    <submittedName>
        <fullName evidence="3">Outer membrane protein</fullName>
    </submittedName>
</protein>
<reference evidence="3 4" key="1">
    <citation type="submission" date="2015-08" db="EMBL/GenBank/DDBJ databases">
        <authorList>
            <person name="Babu N.S."/>
            <person name="Beckwith C.J."/>
            <person name="Beseler K.G."/>
            <person name="Brison A."/>
            <person name="Carone J.V."/>
            <person name="Caskin T.P."/>
            <person name="Diamond M."/>
            <person name="Durham M.E."/>
            <person name="Foxe J.M."/>
            <person name="Go M."/>
            <person name="Henderson B.A."/>
            <person name="Jones I.B."/>
            <person name="McGettigan J.A."/>
            <person name="Micheletti S.J."/>
            <person name="Nasrallah M.E."/>
            <person name="Ortiz D."/>
            <person name="Piller C.R."/>
            <person name="Privatt S.R."/>
            <person name="Schneider S.L."/>
            <person name="Sharp S."/>
            <person name="Smith T.C."/>
            <person name="Stanton J.D."/>
            <person name="Ullery H.E."/>
            <person name="Wilson R.J."/>
            <person name="Serrano M.G."/>
            <person name="Buck G."/>
            <person name="Lee V."/>
            <person name="Wang Y."/>
            <person name="Carvalho R."/>
            <person name="Voegtly L."/>
            <person name="Shi R."/>
            <person name="Duckworth R."/>
            <person name="Johnson A."/>
            <person name="Loviza R."/>
            <person name="Walstead R."/>
            <person name="Shah Z."/>
            <person name="Kiflezghi M."/>
            <person name="Wade K."/>
            <person name="Ball S.L."/>
            <person name="Bradley K.W."/>
            <person name="Asai D.J."/>
            <person name="Bowman C.A."/>
            <person name="Russell D.A."/>
            <person name="Pope W.H."/>
            <person name="Jacobs-Sera D."/>
            <person name="Hendrix R.W."/>
            <person name="Hatfull G.F."/>
        </authorList>
    </citation>
    <scope>NUCLEOTIDE SEQUENCE [LARGE SCALE GENOMIC DNA]</scope>
    <source>
        <strain evidence="3 4">DSM 27648</strain>
    </source>
</reference>
<dbReference type="SUPFAM" id="SSF56954">
    <property type="entry name" value="Outer membrane efflux proteins (OEP)"/>
    <property type="match status" value="1"/>
</dbReference>
<dbReference type="GO" id="GO:0015562">
    <property type="term" value="F:efflux transmembrane transporter activity"/>
    <property type="evidence" value="ECO:0007669"/>
    <property type="project" value="InterPro"/>
</dbReference>
<evidence type="ECO:0000313" key="4">
    <source>
        <dbReference type="Proteomes" id="UP000064967"/>
    </source>
</evidence>
<feature type="chain" id="PRO_5005392901" evidence="2">
    <location>
        <begin position="21"/>
        <end position="486"/>
    </location>
</feature>
<keyword evidence="2" id="KW-0449">Lipoprotein</keyword>
<comment type="subcellular location">
    <subcellularLocation>
        <location evidence="2">Cell membrane</location>
        <topology evidence="2">Lipid-anchor</topology>
    </subcellularLocation>
</comment>
<evidence type="ECO:0000256" key="1">
    <source>
        <dbReference type="ARBA" id="ARBA00007613"/>
    </source>
</evidence>
<dbReference type="STRING" id="1391654.AKJ09_10370"/>
<dbReference type="PANTHER" id="PTHR30203:SF21">
    <property type="entry name" value="OUTER MEMBRANE COMPONENT OF MULTIDRUG EFFLUX PUMP-RELATED"/>
    <property type="match status" value="1"/>
</dbReference>
<dbReference type="AlphaFoldDB" id="A0A0K1QDI1"/>
<keyword evidence="4" id="KW-1185">Reference proteome</keyword>
<name>A0A0K1QDI1_9BACT</name>
<dbReference type="GO" id="GO:0005886">
    <property type="term" value="C:plasma membrane"/>
    <property type="evidence" value="ECO:0007669"/>
    <property type="project" value="UniProtKB-SubCell"/>
</dbReference>
<dbReference type="PATRIC" id="fig|1391654.3.peg.10510"/>
<accession>A0A0K1QDI1</accession>
<comment type="similarity">
    <text evidence="1 2">Belongs to the outer membrane factor (OMF) (TC 1.B.17) family.</text>
</comment>
<dbReference type="Gene3D" id="1.20.1600.10">
    <property type="entry name" value="Outer membrane efflux proteins (OEP)"/>
    <property type="match status" value="1"/>
</dbReference>
<gene>
    <name evidence="3" type="ORF">AKJ09_10370</name>
</gene>
<dbReference type="EMBL" id="CP012333">
    <property type="protein sequence ID" value="AKV03707.1"/>
    <property type="molecule type" value="Genomic_DNA"/>
</dbReference>